<comment type="catalytic activity">
    <reaction evidence="4">
        <text>NAD(+) + H2O = ADP-D-ribose + nicotinamide + H(+)</text>
        <dbReference type="Rhea" id="RHEA:16301"/>
        <dbReference type="ChEBI" id="CHEBI:15377"/>
        <dbReference type="ChEBI" id="CHEBI:15378"/>
        <dbReference type="ChEBI" id="CHEBI:17154"/>
        <dbReference type="ChEBI" id="CHEBI:57540"/>
        <dbReference type="ChEBI" id="CHEBI:57967"/>
        <dbReference type="EC" id="3.2.2.6"/>
    </reaction>
    <physiologicalReaction direction="left-to-right" evidence="4">
        <dbReference type="Rhea" id="RHEA:16302"/>
    </physiologicalReaction>
</comment>
<dbReference type="GO" id="GO:0061809">
    <property type="term" value="F:NAD+ nucleosidase activity, cyclic ADP-ribose generating"/>
    <property type="evidence" value="ECO:0007669"/>
    <property type="project" value="UniProtKB-EC"/>
</dbReference>
<dbReference type="AlphaFoldDB" id="A0AAV0R492"/>
<dbReference type="SMART" id="SM00255">
    <property type="entry name" value="TIR"/>
    <property type="match status" value="1"/>
</dbReference>
<evidence type="ECO:0000256" key="2">
    <source>
        <dbReference type="ARBA" id="ARBA00022801"/>
    </source>
</evidence>
<accession>A0AAV0R492</accession>
<dbReference type="PROSITE" id="PS50104">
    <property type="entry name" value="TIR"/>
    <property type="match status" value="1"/>
</dbReference>
<evidence type="ECO:0000259" key="6">
    <source>
        <dbReference type="PROSITE" id="PS50104"/>
    </source>
</evidence>
<dbReference type="EMBL" id="CAMGYJ010000010">
    <property type="protein sequence ID" value="CAI0551287.1"/>
    <property type="molecule type" value="Genomic_DNA"/>
</dbReference>
<gene>
    <name evidence="7" type="ORF">LITE_LOCUS45895</name>
</gene>
<evidence type="ECO:0000313" key="7">
    <source>
        <dbReference type="EMBL" id="CAI0551287.1"/>
    </source>
</evidence>
<evidence type="ECO:0000256" key="4">
    <source>
        <dbReference type="ARBA" id="ARBA00047304"/>
    </source>
</evidence>
<dbReference type="Proteomes" id="UP001154282">
    <property type="component" value="Unassembled WGS sequence"/>
</dbReference>
<dbReference type="PANTHER" id="PTHR32009:SF39">
    <property type="entry name" value="TIR DOMAIN-CONTAINING PROTEIN"/>
    <property type="match status" value="1"/>
</dbReference>
<keyword evidence="2" id="KW-0378">Hydrolase</keyword>
<keyword evidence="3" id="KW-0520">NAD</keyword>
<organism evidence="7 8">
    <name type="scientific">Linum tenue</name>
    <dbReference type="NCBI Taxonomy" id="586396"/>
    <lineage>
        <taxon>Eukaryota</taxon>
        <taxon>Viridiplantae</taxon>
        <taxon>Streptophyta</taxon>
        <taxon>Embryophyta</taxon>
        <taxon>Tracheophyta</taxon>
        <taxon>Spermatophyta</taxon>
        <taxon>Magnoliopsida</taxon>
        <taxon>eudicotyledons</taxon>
        <taxon>Gunneridae</taxon>
        <taxon>Pentapetalae</taxon>
        <taxon>rosids</taxon>
        <taxon>fabids</taxon>
        <taxon>Malpighiales</taxon>
        <taxon>Linaceae</taxon>
        <taxon>Linum</taxon>
    </lineage>
</organism>
<name>A0AAV0R492_9ROSI</name>
<feature type="region of interest" description="Disordered" evidence="5">
    <location>
        <begin position="1"/>
        <end position="26"/>
    </location>
</feature>
<dbReference type="Pfam" id="PF01582">
    <property type="entry name" value="TIR"/>
    <property type="match status" value="1"/>
</dbReference>
<dbReference type="InterPro" id="IPR000157">
    <property type="entry name" value="TIR_dom"/>
</dbReference>
<dbReference type="PANTHER" id="PTHR32009">
    <property type="entry name" value="TMV RESISTANCE PROTEIN N-LIKE"/>
    <property type="match status" value="1"/>
</dbReference>
<dbReference type="GO" id="GO:0007165">
    <property type="term" value="P:signal transduction"/>
    <property type="evidence" value="ECO:0007669"/>
    <property type="project" value="InterPro"/>
</dbReference>
<evidence type="ECO:0000313" key="8">
    <source>
        <dbReference type="Proteomes" id="UP001154282"/>
    </source>
</evidence>
<sequence>MRPSTSKRRFRATITNPTSSPPSRRSTHDVFISFRGVDVRNTFVDHLHSTLGRKRVIGFRDDDNMDDSNVGENVDQRILRAIEDSSSYVVVLTRNYGSSAWCLDELVHIMRCSRHNWGRRSRIFPIFYHVTPEDVSSGCYEDDFDQHKRRYTYERVDGWLRALAWIVGISGWVVTSGQSEAALVESIAGTIQRHAHRAADKTDSTGRSMEMRYRRREITN</sequence>
<feature type="domain" description="TIR" evidence="6">
    <location>
        <begin position="26"/>
        <end position="195"/>
    </location>
</feature>
<proteinExistence type="predicted"/>
<feature type="compositionally biased region" description="Basic residues" evidence="5">
    <location>
        <begin position="1"/>
        <end position="11"/>
    </location>
</feature>
<keyword evidence="8" id="KW-1185">Reference proteome</keyword>
<dbReference type="EC" id="3.2.2.6" evidence="1"/>
<evidence type="ECO:0000256" key="5">
    <source>
        <dbReference type="SAM" id="MobiDB-lite"/>
    </source>
</evidence>
<protein>
    <recommendedName>
        <fullName evidence="1">ADP-ribosyl cyclase/cyclic ADP-ribose hydrolase</fullName>
        <ecNumber evidence="1">3.2.2.6</ecNumber>
    </recommendedName>
</protein>
<comment type="caution">
    <text evidence="7">The sequence shown here is derived from an EMBL/GenBank/DDBJ whole genome shotgun (WGS) entry which is preliminary data.</text>
</comment>
<evidence type="ECO:0000256" key="3">
    <source>
        <dbReference type="ARBA" id="ARBA00023027"/>
    </source>
</evidence>
<reference evidence="7" key="1">
    <citation type="submission" date="2022-08" db="EMBL/GenBank/DDBJ databases">
        <authorList>
            <person name="Gutierrez-Valencia J."/>
        </authorList>
    </citation>
    <scope>NUCLEOTIDE SEQUENCE</scope>
</reference>
<dbReference type="InterPro" id="IPR035897">
    <property type="entry name" value="Toll_tir_struct_dom_sf"/>
</dbReference>
<evidence type="ECO:0000256" key="1">
    <source>
        <dbReference type="ARBA" id="ARBA00011982"/>
    </source>
</evidence>
<dbReference type="SUPFAM" id="SSF52200">
    <property type="entry name" value="Toll/Interleukin receptor TIR domain"/>
    <property type="match status" value="1"/>
</dbReference>
<dbReference type="Gene3D" id="3.40.50.10140">
    <property type="entry name" value="Toll/interleukin-1 receptor homology (TIR) domain"/>
    <property type="match status" value="1"/>
</dbReference>